<dbReference type="PANTHER" id="PTHR38593">
    <property type="entry name" value="BLR2558 PROTEIN"/>
    <property type="match status" value="1"/>
</dbReference>
<comment type="caution">
    <text evidence="3">The sequence shown here is derived from an EMBL/GenBank/DDBJ whole genome shotgun (WGS) entry which is preliminary data.</text>
</comment>
<dbReference type="EMBL" id="JAKREW010000010">
    <property type="protein sequence ID" value="MCG7505936.1"/>
    <property type="molecule type" value="Genomic_DNA"/>
</dbReference>
<gene>
    <name evidence="3" type="ORF">L4923_13010</name>
</gene>
<feature type="chain" id="PRO_5045800410" evidence="1">
    <location>
        <begin position="20"/>
        <end position="175"/>
    </location>
</feature>
<name>A0ABS9QES8_9HYPH</name>
<dbReference type="Pfam" id="PF13628">
    <property type="entry name" value="DUF4142"/>
    <property type="match status" value="1"/>
</dbReference>
<proteinExistence type="predicted"/>
<sequence>MKTFLLAAIVALTATAASAQSATEKTGVNTLLGVAPSTEDFVKKAATSDLFEIATSKLAAERADPTTKEFAEQMVRDHERTSSELKQLVENQAINVVIPTDMTDSQKEALGELQGLQGQEFNDRYHADQVKAHADAVDLFQRYGEKGEQTAIKTWAANIMPALRHHLDMAKGLNK</sequence>
<dbReference type="InterPro" id="IPR012347">
    <property type="entry name" value="Ferritin-like"/>
</dbReference>
<dbReference type="PANTHER" id="PTHR38593:SF1">
    <property type="entry name" value="BLR2558 PROTEIN"/>
    <property type="match status" value="1"/>
</dbReference>
<evidence type="ECO:0000259" key="2">
    <source>
        <dbReference type="Pfam" id="PF13628"/>
    </source>
</evidence>
<feature type="domain" description="DUF4142" evidence="2">
    <location>
        <begin position="37"/>
        <end position="173"/>
    </location>
</feature>
<feature type="signal peptide" evidence="1">
    <location>
        <begin position="1"/>
        <end position="19"/>
    </location>
</feature>
<evidence type="ECO:0000313" key="3">
    <source>
        <dbReference type="EMBL" id="MCG7505936.1"/>
    </source>
</evidence>
<protein>
    <submittedName>
        <fullName evidence="3">DUF4142 domain-containing protein</fullName>
    </submittedName>
</protein>
<keyword evidence="4" id="KW-1185">Reference proteome</keyword>
<dbReference type="Proteomes" id="UP001201701">
    <property type="component" value="Unassembled WGS sequence"/>
</dbReference>
<evidence type="ECO:0000313" key="4">
    <source>
        <dbReference type="Proteomes" id="UP001201701"/>
    </source>
</evidence>
<accession>A0ABS9QES8</accession>
<dbReference type="Gene3D" id="1.20.1260.10">
    <property type="match status" value="1"/>
</dbReference>
<dbReference type="RefSeq" id="WP_239365600.1">
    <property type="nucleotide sequence ID" value="NZ_JAKREW010000010.1"/>
</dbReference>
<evidence type="ECO:0000256" key="1">
    <source>
        <dbReference type="SAM" id="SignalP"/>
    </source>
</evidence>
<keyword evidence="1" id="KW-0732">Signal</keyword>
<dbReference type="InterPro" id="IPR025419">
    <property type="entry name" value="DUF4142"/>
</dbReference>
<organism evidence="3 4">
    <name type="scientific">Mesorhizobium retamae</name>
    <dbReference type="NCBI Taxonomy" id="2912854"/>
    <lineage>
        <taxon>Bacteria</taxon>
        <taxon>Pseudomonadati</taxon>
        <taxon>Pseudomonadota</taxon>
        <taxon>Alphaproteobacteria</taxon>
        <taxon>Hyphomicrobiales</taxon>
        <taxon>Phyllobacteriaceae</taxon>
        <taxon>Mesorhizobium</taxon>
    </lineage>
</organism>
<reference evidence="3 4" key="1">
    <citation type="submission" date="2022-02" db="EMBL/GenBank/DDBJ databases">
        <title>Draft genome sequence of Mezorhizobium retamae strain IRAMC:0171 isolated from Retama raetam nodules.</title>
        <authorList>
            <person name="Bengaied R."/>
            <person name="Sbissi I."/>
            <person name="Huber K."/>
            <person name="Ghodbane F."/>
            <person name="Nouioui I."/>
            <person name="Tarhouni M."/>
            <person name="Gtari M."/>
        </authorList>
    </citation>
    <scope>NUCLEOTIDE SEQUENCE [LARGE SCALE GENOMIC DNA]</scope>
    <source>
        <strain evidence="3 4">IRAMC:0171</strain>
    </source>
</reference>